<dbReference type="PROSITE" id="PS00018">
    <property type="entry name" value="EF_HAND_1"/>
    <property type="match status" value="1"/>
</dbReference>
<name>A0A518AK60_9BACT</name>
<accession>A0A518AK60</accession>
<dbReference type="GO" id="GO:0000272">
    <property type="term" value="P:polysaccharide catabolic process"/>
    <property type="evidence" value="ECO:0007669"/>
    <property type="project" value="InterPro"/>
</dbReference>
<dbReference type="Gene3D" id="1.10.1330.10">
    <property type="entry name" value="Dockerin domain"/>
    <property type="match status" value="1"/>
</dbReference>
<evidence type="ECO:0000256" key="3">
    <source>
        <dbReference type="ARBA" id="ARBA00023235"/>
    </source>
</evidence>
<dbReference type="PROSITE" id="PS50072">
    <property type="entry name" value="CSA_PPIASE_2"/>
    <property type="match status" value="1"/>
</dbReference>
<keyword evidence="6" id="KW-1185">Reference proteome</keyword>
<dbReference type="SUPFAM" id="SSF50891">
    <property type="entry name" value="Cyclophilin-like"/>
    <property type="match status" value="1"/>
</dbReference>
<dbReference type="GO" id="GO:0003755">
    <property type="term" value="F:peptidyl-prolyl cis-trans isomerase activity"/>
    <property type="evidence" value="ECO:0007669"/>
    <property type="project" value="UniProtKB-KW"/>
</dbReference>
<dbReference type="KEGG" id="amuc:Pan181_13060"/>
<dbReference type="PANTHER" id="PTHR43246">
    <property type="entry name" value="PEPTIDYL-PROLYL CIS-TRANS ISOMERASE CYP38, CHLOROPLASTIC"/>
    <property type="match status" value="1"/>
</dbReference>
<dbReference type="RefSeq" id="WP_197528972.1">
    <property type="nucleotide sequence ID" value="NZ_CP036278.1"/>
</dbReference>
<dbReference type="InterPro" id="IPR036439">
    <property type="entry name" value="Dockerin_dom_sf"/>
</dbReference>
<dbReference type="Proteomes" id="UP000315750">
    <property type="component" value="Chromosome"/>
</dbReference>
<dbReference type="InterPro" id="IPR018247">
    <property type="entry name" value="EF_Hand_1_Ca_BS"/>
</dbReference>
<keyword evidence="3 5" id="KW-0413">Isomerase</keyword>
<dbReference type="AlphaFoldDB" id="A0A518AK60"/>
<protein>
    <recommendedName>
        <fullName evidence="1">peptidylprolyl isomerase</fullName>
        <ecNumber evidence="1">5.2.1.8</ecNumber>
    </recommendedName>
</protein>
<dbReference type="SUPFAM" id="SSF63446">
    <property type="entry name" value="Type I dockerin domain"/>
    <property type="match status" value="1"/>
</dbReference>
<dbReference type="EC" id="5.2.1.8" evidence="1"/>
<gene>
    <name evidence="5" type="primary">ppiB_2</name>
    <name evidence="5" type="ORF">Pan181_13060</name>
</gene>
<sequence length="331" mass="35889">MVWQSRQKQQGLKAFFMQIGNALTKQPRRAAFILCLGLMAISASAESAIVRFSTSAGDIDVRLFESLAPNSVDNFMNYADTDRYEGTFIHRTPGNFVVQGGGFKMNANIFEATGIETDAPIPDEPGLSNLRGTLSFAKNSLGATSQWFFNLVNNSFLDSQGFTVFGRVVGDGMDVVDYIEDLDIINAAVAQDAAGEDFDEIPVFDVDKVVAQQNIFPEDAVMISSVELLPIPDGDYNFDGLVDDADYQIWVSTFGSTTDVRADGNGDGLVNLADYTVWRDHLGASSSLGGVTSVTVPEPASWVLALSLAAIWKLARAKKSGPRMSRTHADR</sequence>
<evidence type="ECO:0000313" key="5">
    <source>
        <dbReference type="EMBL" id="QDU55120.1"/>
    </source>
</evidence>
<dbReference type="InterPro" id="IPR044665">
    <property type="entry name" value="E_coli_cyclophilin_A-like"/>
</dbReference>
<evidence type="ECO:0000256" key="1">
    <source>
        <dbReference type="ARBA" id="ARBA00013194"/>
    </source>
</evidence>
<keyword evidence="2" id="KW-0697">Rotamase</keyword>
<dbReference type="InterPro" id="IPR002130">
    <property type="entry name" value="Cyclophilin-type_PPIase_dom"/>
</dbReference>
<dbReference type="Gene3D" id="2.40.100.10">
    <property type="entry name" value="Cyclophilin-like"/>
    <property type="match status" value="1"/>
</dbReference>
<reference evidence="5 6" key="1">
    <citation type="submission" date="2019-02" db="EMBL/GenBank/DDBJ databases">
        <title>Deep-cultivation of Planctomycetes and their phenomic and genomic characterization uncovers novel biology.</title>
        <authorList>
            <person name="Wiegand S."/>
            <person name="Jogler M."/>
            <person name="Boedeker C."/>
            <person name="Pinto D."/>
            <person name="Vollmers J."/>
            <person name="Rivas-Marin E."/>
            <person name="Kohn T."/>
            <person name="Peeters S.H."/>
            <person name="Heuer A."/>
            <person name="Rast P."/>
            <person name="Oberbeckmann S."/>
            <person name="Bunk B."/>
            <person name="Jeske O."/>
            <person name="Meyerdierks A."/>
            <person name="Storesund J.E."/>
            <person name="Kallscheuer N."/>
            <person name="Luecker S."/>
            <person name="Lage O.M."/>
            <person name="Pohl T."/>
            <person name="Merkel B.J."/>
            <person name="Hornburger P."/>
            <person name="Mueller R.-W."/>
            <person name="Bruemmer F."/>
            <person name="Labrenz M."/>
            <person name="Spormann A.M."/>
            <person name="Op den Camp H."/>
            <person name="Overmann J."/>
            <person name="Amann R."/>
            <person name="Jetten M.S.M."/>
            <person name="Mascher T."/>
            <person name="Medema M.H."/>
            <person name="Devos D.P."/>
            <person name="Kaster A.-K."/>
            <person name="Ovreas L."/>
            <person name="Rohde M."/>
            <person name="Galperin M.Y."/>
            <person name="Jogler C."/>
        </authorList>
    </citation>
    <scope>NUCLEOTIDE SEQUENCE [LARGE SCALE GENOMIC DNA]</scope>
    <source>
        <strain evidence="5 6">Pan181</strain>
    </source>
</reference>
<evidence type="ECO:0000256" key="2">
    <source>
        <dbReference type="ARBA" id="ARBA00023110"/>
    </source>
</evidence>
<proteinExistence type="predicted"/>
<feature type="domain" description="PPIase cyclophilin-type" evidence="4">
    <location>
        <begin position="53"/>
        <end position="228"/>
    </location>
</feature>
<evidence type="ECO:0000313" key="6">
    <source>
        <dbReference type="Proteomes" id="UP000315750"/>
    </source>
</evidence>
<dbReference type="Pfam" id="PF00160">
    <property type="entry name" value="Pro_isomerase"/>
    <property type="match status" value="1"/>
</dbReference>
<organism evidence="5 6">
    <name type="scientific">Aeoliella mucimassa</name>
    <dbReference type="NCBI Taxonomy" id="2527972"/>
    <lineage>
        <taxon>Bacteria</taxon>
        <taxon>Pseudomonadati</taxon>
        <taxon>Planctomycetota</taxon>
        <taxon>Planctomycetia</taxon>
        <taxon>Pirellulales</taxon>
        <taxon>Lacipirellulaceae</taxon>
        <taxon>Aeoliella</taxon>
    </lineage>
</organism>
<dbReference type="EMBL" id="CP036278">
    <property type="protein sequence ID" value="QDU55120.1"/>
    <property type="molecule type" value="Genomic_DNA"/>
</dbReference>
<evidence type="ECO:0000259" key="4">
    <source>
        <dbReference type="PROSITE" id="PS50072"/>
    </source>
</evidence>
<dbReference type="InterPro" id="IPR029000">
    <property type="entry name" value="Cyclophilin-like_dom_sf"/>
</dbReference>